<dbReference type="InterPro" id="IPR053265">
    <property type="entry name" value="Serpin"/>
</dbReference>
<gene>
    <name evidence="3" type="ORF">KUTeg_007654</name>
</gene>
<name>A0ABQ9FDW1_TEGGR</name>
<organism evidence="3 4">
    <name type="scientific">Tegillarca granosa</name>
    <name type="common">Malaysian cockle</name>
    <name type="synonym">Anadara granosa</name>
    <dbReference type="NCBI Taxonomy" id="220873"/>
    <lineage>
        <taxon>Eukaryota</taxon>
        <taxon>Metazoa</taxon>
        <taxon>Spiralia</taxon>
        <taxon>Lophotrochozoa</taxon>
        <taxon>Mollusca</taxon>
        <taxon>Bivalvia</taxon>
        <taxon>Autobranchia</taxon>
        <taxon>Pteriomorphia</taxon>
        <taxon>Arcoida</taxon>
        <taxon>Arcoidea</taxon>
        <taxon>Arcidae</taxon>
        <taxon>Tegillarca</taxon>
    </lineage>
</organism>
<dbReference type="SMART" id="SM00280">
    <property type="entry name" value="KAZAL"/>
    <property type="match status" value="7"/>
</dbReference>
<keyword evidence="4" id="KW-1185">Reference proteome</keyword>
<feature type="domain" description="Kazal-like" evidence="2">
    <location>
        <begin position="360"/>
        <end position="407"/>
    </location>
</feature>
<comment type="caution">
    <text evidence="3">The sequence shown here is derived from an EMBL/GenBank/DDBJ whole genome shotgun (WGS) entry which is preliminary data.</text>
</comment>
<feature type="domain" description="Kazal-like" evidence="2">
    <location>
        <begin position="180"/>
        <end position="224"/>
    </location>
</feature>
<dbReference type="CDD" id="cd00104">
    <property type="entry name" value="KAZAL_FS"/>
    <property type="match status" value="2"/>
</dbReference>
<dbReference type="PROSITE" id="PS51465">
    <property type="entry name" value="KAZAL_2"/>
    <property type="match status" value="5"/>
</dbReference>
<dbReference type="InterPro" id="IPR002350">
    <property type="entry name" value="Kazal_dom"/>
</dbReference>
<dbReference type="InterPro" id="IPR036058">
    <property type="entry name" value="Kazal_dom_sf"/>
</dbReference>
<dbReference type="Gene3D" id="3.30.60.30">
    <property type="match status" value="7"/>
</dbReference>
<feature type="region of interest" description="Disordered" evidence="1">
    <location>
        <begin position="1"/>
        <end position="43"/>
    </location>
</feature>
<dbReference type="PANTHER" id="PTHR21131">
    <property type="entry name" value="SERINE-TYPE ENDOPEPTIDASE INHIBITOR"/>
    <property type="match status" value="1"/>
</dbReference>
<evidence type="ECO:0000313" key="4">
    <source>
        <dbReference type="Proteomes" id="UP001217089"/>
    </source>
</evidence>
<evidence type="ECO:0000313" key="3">
    <source>
        <dbReference type="EMBL" id="KAJ8315504.1"/>
    </source>
</evidence>
<feature type="domain" description="Kazal-like" evidence="2">
    <location>
        <begin position="420"/>
        <end position="468"/>
    </location>
</feature>
<reference evidence="3 4" key="1">
    <citation type="submission" date="2022-12" db="EMBL/GenBank/DDBJ databases">
        <title>Chromosome-level genome of Tegillarca granosa.</title>
        <authorList>
            <person name="Kim J."/>
        </authorList>
    </citation>
    <scope>NUCLEOTIDE SEQUENCE [LARGE SCALE GENOMIC DNA]</scope>
    <source>
        <strain evidence="3">Teg-2019</strain>
        <tissue evidence="3">Adductor muscle</tissue>
    </source>
</reference>
<dbReference type="PANTHER" id="PTHR21131:SF0">
    <property type="entry name" value="GEO10195P1-RELATED"/>
    <property type="match status" value="1"/>
</dbReference>
<sequence>MHCLLYPRQNLTGEDSSKVSSGSDGGGGVANAGGHQKANLPLGGGPINLGGGLPNRGSLLGNPPMPIPGGLPAMFMPQPPLTGGQCNKKSGPVCGVYGNTYDNECDAHMGLESFRFQCKRSLITIVFVHFGTRLLSVTADVRVITISVSRQLGATADVRMITVVFVHFSHEAIECHGRCPCGNNCICTADNNPVCGSDGKTYGNKCSAECKNVTVDCKDECPCPCPCTFIHDPVCGVNNRNYLNPCAASCESVKVACKKRCPCDNSCENICPTNSNQVCGTDGVTYQNPCVAHCKRNQSICIRHCVSEEEYIYHQFGNIKKKNRQMSLSDVMVGVRAEKFASVLTVNKKRVRVACKGACPCTRTCICPKTHQPVCGSDGQNYTNPCLAECKKEVSFSVRTIIHTCDFFRNVIAQCRGNCPCRLNCFCPPNLLFMPPSPPVCGVNGIQYPSACQARCENVEVSCIGPCPCTARRKCKCPKTSQQLPVCGTDGQTHQSRRLTGLPALPAGTGGGQQPSNQNGGQSSNTENNYPSCSQCPEVDNKVCGTDGNTYANPCKALCRQINIQCGNECPCHVKPQESSEQPSNPTQQPSENSEACRKCEQLKMYYVCGDDGVTFMHACLALCNCLQTTDDETKLMT</sequence>
<feature type="region of interest" description="Disordered" evidence="1">
    <location>
        <begin position="501"/>
        <end position="526"/>
    </location>
</feature>
<dbReference type="PROSITE" id="PS00282">
    <property type="entry name" value="KAZAL_1"/>
    <property type="match status" value="3"/>
</dbReference>
<feature type="domain" description="Kazal-like" evidence="2">
    <location>
        <begin position="251"/>
        <end position="307"/>
    </location>
</feature>
<dbReference type="Pfam" id="PF07648">
    <property type="entry name" value="Kazal_2"/>
    <property type="match status" value="8"/>
</dbReference>
<accession>A0ABQ9FDW1</accession>
<dbReference type="SUPFAM" id="SSF100895">
    <property type="entry name" value="Kazal-type serine protease inhibitors"/>
    <property type="match status" value="7"/>
</dbReference>
<feature type="domain" description="Kazal-like" evidence="2">
    <location>
        <begin position="527"/>
        <end position="574"/>
    </location>
</feature>
<evidence type="ECO:0000256" key="1">
    <source>
        <dbReference type="SAM" id="MobiDB-lite"/>
    </source>
</evidence>
<evidence type="ECO:0000259" key="2">
    <source>
        <dbReference type="PROSITE" id="PS51465"/>
    </source>
</evidence>
<proteinExistence type="predicted"/>
<dbReference type="Proteomes" id="UP001217089">
    <property type="component" value="Unassembled WGS sequence"/>
</dbReference>
<feature type="compositionally biased region" description="Low complexity" evidence="1">
    <location>
        <begin position="514"/>
        <end position="526"/>
    </location>
</feature>
<protein>
    <recommendedName>
        <fullName evidence="2">Kazal-like domain-containing protein</fullName>
    </recommendedName>
</protein>
<dbReference type="EMBL" id="JARBDR010000337">
    <property type="protein sequence ID" value="KAJ8315504.1"/>
    <property type="molecule type" value="Genomic_DNA"/>
</dbReference>